<comment type="caution">
    <text evidence="2">The sequence shown here is derived from an EMBL/GenBank/DDBJ whole genome shotgun (WGS) entry which is preliminary data.</text>
</comment>
<evidence type="ECO:0000256" key="1">
    <source>
        <dbReference type="SAM" id="MobiDB-lite"/>
    </source>
</evidence>
<gene>
    <name evidence="2" type="ORF">MGAL_10B064304</name>
</gene>
<feature type="compositionally biased region" description="Polar residues" evidence="1">
    <location>
        <begin position="265"/>
        <end position="274"/>
    </location>
</feature>
<proteinExistence type="predicted"/>
<evidence type="ECO:0000313" key="2">
    <source>
        <dbReference type="EMBL" id="VDI12917.1"/>
    </source>
</evidence>
<sequence length="287" mass="32339">MLMLTQTRRNFKSYKQFEPKKAADFYGITAENIIHGGVNLLTYLQALINKSFEKHFIPDSLKIGTLFPVFKNKGDCKNAKNYRGITVTPTFSKVIEKILKIKENCKIKLICQIPLQRGFTENSSPLLCELIVEEFERENKDLKTPNIYRPSGCKICLRCRGSHANLIKRLHQYGGKIGNINCCAPTCADDVALLACNPLDIQTMVDIAVDFSKREGYHLQPSKSVILPVKSKAKSMETNLGFWKLNDTVMPVVDKASHIGITRSQNNSAQTTVEENLKKKPEELSTV</sequence>
<name>A0A8B6D1K2_MYTGA</name>
<keyword evidence="3" id="KW-1185">Reference proteome</keyword>
<accession>A0A8B6D1K2</accession>
<dbReference type="AlphaFoldDB" id="A0A8B6D1K2"/>
<evidence type="ECO:0000313" key="3">
    <source>
        <dbReference type="Proteomes" id="UP000596742"/>
    </source>
</evidence>
<organism evidence="2 3">
    <name type="scientific">Mytilus galloprovincialis</name>
    <name type="common">Mediterranean mussel</name>
    <dbReference type="NCBI Taxonomy" id="29158"/>
    <lineage>
        <taxon>Eukaryota</taxon>
        <taxon>Metazoa</taxon>
        <taxon>Spiralia</taxon>
        <taxon>Lophotrochozoa</taxon>
        <taxon>Mollusca</taxon>
        <taxon>Bivalvia</taxon>
        <taxon>Autobranchia</taxon>
        <taxon>Pteriomorphia</taxon>
        <taxon>Mytilida</taxon>
        <taxon>Mytiloidea</taxon>
        <taxon>Mytilidae</taxon>
        <taxon>Mytilinae</taxon>
        <taxon>Mytilus</taxon>
    </lineage>
</organism>
<reference evidence="2" key="1">
    <citation type="submission" date="2018-11" db="EMBL/GenBank/DDBJ databases">
        <authorList>
            <person name="Alioto T."/>
            <person name="Alioto T."/>
        </authorList>
    </citation>
    <scope>NUCLEOTIDE SEQUENCE</scope>
</reference>
<evidence type="ECO:0008006" key="4">
    <source>
        <dbReference type="Google" id="ProtNLM"/>
    </source>
</evidence>
<dbReference type="EMBL" id="UYJE01002696">
    <property type="protein sequence ID" value="VDI12917.1"/>
    <property type="molecule type" value="Genomic_DNA"/>
</dbReference>
<feature type="compositionally biased region" description="Basic and acidic residues" evidence="1">
    <location>
        <begin position="275"/>
        <end position="287"/>
    </location>
</feature>
<dbReference type="Proteomes" id="UP000596742">
    <property type="component" value="Unassembled WGS sequence"/>
</dbReference>
<feature type="region of interest" description="Disordered" evidence="1">
    <location>
        <begin position="265"/>
        <end position="287"/>
    </location>
</feature>
<dbReference type="OrthoDB" id="6159030at2759"/>
<protein>
    <recommendedName>
        <fullName evidence="4">Reverse transcriptase domain-containing protein</fullName>
    </recommendedName>
</protein>